<dbReference type="PANTHER" id="PTHR33221:SF4">
    <property type="entry name" value="HTH-TYPE TRANSCRIPTIONAL REPRESSOR NSRR"/>
    <property type="match status" value="1"/>
</dbReference>
<evidence type="ECO:0000313" key="2">
    <source>
        <dbReference type="EMBL" id="GBG13850.1"/>
    </source>
</evidence>
<dbReference type="NCBIfam" id="TIGR00738">
    <property type="entry name" value="rrf2_super"/>
    <property type="match status" value="1"/>
</dbReference>
<proteinExistence type="predicted"/>
<evidence type="ECO:0000313" key="3">
    <source>
        <dbReference type="Proteomes" id="UP000245081"/>
    </source>
</evidence>
<dbReference type="RefSeq" id="WP_109015006.1">
    <property type="nucleotide sequence ID" value="NZ_BDOQ01000003.1"/>
</dbReference>
<dbReference type="InterPro" id="IPR000944">
    <property type="entry name" value="Tscrpt_reg_Rrf2"/>
</dbReference>
<dbReference type="GO" id="GO:0003700">
    <property type="term" value="F:DNA-binding transcription factor activity"/>
    <property type="evidence" value="ECO:0007669"/>
    <property type="project" value="TreeGrafter"/>
</dbReference>
<keyword evidence="3" id="KW-1185">Reference proteome</keyword>
<dbReference type="EMBL" id="BDOQ01000003">
    <property type="protein sequence ID" value="GBG13850.1"/>
    <property type="molecule type" value="Genomic_DNA"/>
</dbReference>
<sequence>MHVTRFSDIALRLLMYLSREQRETPAVTVGEVARQFGIPHNHLTKVVGLLAKHGYIEAIRGRSGGLRLARQAADIRLGTVMRILESDKELIDCAQLQCRLTPSCGLREALLKAQNAFFATLDEYTLADITGGNTGDALSLMHGDYLKLHLAT</sequence>
<dbReference type="InterPro" id="IPR036388">
    <property type="entry name" value="WH-like_DNA-bd_sf"/>
</dbReference>
<dbReference type="GO" id="GO:0005829">
    <property type="term" value="C:cytosol"/>
    <property type="evidence" value="ECO:0007669"/>
    <property type="project" value="TreeGrafter"/>
</dbReference>
<dbReference type="OrthoDB" id="9795923at2"/>
<protein>
    <submittedName>
        <fullName evidence="2">Rrf2 family transcriptional regulator, nitric oxide-sensitive transcriptional repressor</fullName>
    </submittedName>
</protein>
<reference evidence="2 3" key="1">
    <citation type="journal article" date="2018" name="Environ. Microbiol.">
        <title>Isolation and genomic characterization of Novimethylophilus kurashikiensis gen. nov. sp. nov., a new lanthanide-dependent methylotrophic species of Methylophilaceae.</title>
        <authorList>
            <person name="Lv H."/>
            <person name="Sahin N."/>
            <person name="Tani A."/>
        </authorList>
    </citation>
    <scope>NUCLEOTIDE SEQUENCE [LARGE SCALE GENOMIC DNA]</scope>
    <source>
        <strain evidence="2 3">La2-4</strain>
    </source>
</reference>
<dbReference type="Proteomes" id="UP000245081">
    <property type="component" value="Unassembled WGS sequence"/>
</dbReference>
<dbReference type="InterPro" id="IPR036390">
    <property type="entry name" value="WH_DNA-bd_sf"/>
</dbReference>
<accession>A0A2R5F6F1</accession>
<evidence type="ECO:0000256" key="1">
    <source>
        <dbReference type="ARBA" id="ARBA00023125"/>
    </source>
</evidence>
<comment type="caution">
    <text evidence="2">The sequence shown here is derived from an EMBL/GenBank/DDBJ whole genome shotgun (WGS) entry which is preliminary data.</text>
</comment>
<dbReference type="SUPFAM" id="SSF46785">
    <property type="entry name" value="Winged helix' DNA-binding domain"/>
    <property type="match status" value="1"/>
</dbReference>
<dbReference type="Pfam" id="PF02082">
    <property type="entry name" value="Rrf2"/>
    <property type="match status" value="1"/>
</dbReference>
<gene>
    <name evidence="2" type="primary">nsrR</name>
    <name evidence="2" type="ORF">NMK_1402</name>
</gene>
<dbReference type="PROSITE" id="PS51197">
    <property type="entry name" value="HTH_RRF2_2"/>
    <property type="match status" value="1"/>
</dbReference>
<name>A0A2R5F6F1_9PROT</name>
<dbReference type="AlphaFoldDB" id="A0A2R5F6F1"/>
<dbReference type="Gene3D" id="1.10.10.10">
    <property type="entry name" value="Winged helix-like DNA-binding domain superfamily/Winged helix DNA-binding domain"/>
    <property type="match status" value="1"/>
</dbReference>
<dbReference type="GO" id="GO:0003677">
    <property type="term" value="F:DNA binding"/>
    <property type="evidence" value="ECO:0007669"/>
    <property type="project" value="UniProtKB-KW"/>
</dbReference>
<dbReference type="PANTHER" id="PTHR33221">
    <property type="entry name" value="WINGED HELIX-TURN-HELIX TRANSCRIPTIONAL REGULATOR, RRF2 FAMILY"/>
    <property type="match status" value="1"/>
</dbReference>
<keyword evidence="1" id="KW-0238">DNA-binding</keyword>
<organism evidence="2 3">
    <name type="scientific">Novimethylophilus kurashikiensis</name>
    <dbReference type="NCBI Taxonomy" id="1825523"/>
    <lineage>
        <taxon>Bacteria</taxon>
        <taxon>Pseudomonadati</taxon>
        <taxon>Pseudomonadota</taxon>
        <taxon>Betaproteobacteria</taxon>
        <taxon>Nitrosomonadales</taxon>
        <taxon>Methylophilaceae</taxon>
        <taxon>Novimethylophilus</taxon>
    </lineage>
</organism>